<protein>
    <recommendedName>
        <fullName evidence="3">Acetyltransferase</fullName>
    </recommendedName>
</protein>
<gene>
    <name evidence="1" type="ORF">QJU57_10390</name>
</gene>
<dbReference type="RefSeq" id="WP_306352429.1">
    <property type="nucleotide sequence ID" value="NZ_JASAWV010000033.1"/>
</dbReference>
<comment type="caution">
    <text evidence="1">The sequence shown here is derived from an EMBL/GenBank/DDBJ whole genome shotgun (WGS) entry which is preliminary data.</text>
</comment>
<accession>A0AAW8CLZ3</accession>
<evidence type="ECO:0000313" key="1">
    <source>
        <dbReference type="EMBL" id="MDP8149476.1"/>
    </source>
</evidence>
<name>A0AAW8CLZ3_9PAST</name>
<evidence type="ECO:0008006" key="3">
    <source>
        <dbReference type="Google" id="ProtNLM"/>
    </source>
</evidence>
<sequence>MAKKAGRIGILIKAKNKHIANWYHQFGTKSLPAEPLSFILPFSIIENQ</sequence>
<dbReference type="AlphaFoldDB" id="A0AAW8CLZ3"/>
<keyword evidence="2" id="KW-1185">Reference proteome</keyword>
<dbReference type="EMBL" id="JASAXT010000032">
    <property type="protein sequence ID" value="MDP8149476.1"/>
    <property type="molecule type" value="Genomic_DNA"/>
</dbReference>
<reference evidence="1 2" key="1">
    <citation type="journal article" date="2023" name="Front. Microbiol.">
        <title>Phylogeography and host specificity of Pasteurellaceae pathogenic to sea-farmed fish in the north-east Atlantic.</title>
        <authorList>
            <person name="Gulla S."/>
            <person name="Colquhoun D.J."/>
            <person name="Olsen A.B."/>
            <person name="Spilsberg B."/>
            <person name="Lagesen K."/>
            <person name="Aakesson C.P."/>
            <person name="Strom S."/>
            <person name="Manji F."/>
            <person name="Birkbeck T.H."/>
            <person name="Nilsen H.K."/>
        </authorList>
    </citation>
    <scope>NUCLEOTIDE SEQUENCE [LARGE SCALE GENOMIC DNA]</scope>
    <source>
        <strain evidence="1 2">NVIB3131</strain>
    </source>
</reference>
<evidence type="ECO:0000313" key="2">
    <source>
        <dbReference type="Proteomes" id="UP001226020"/>
    </source>
</evidence>
<proteinExistence type="predicted"/>
<organism evidence="1 2">
    <name type="scientific">Phocoenobacter atlanticus subsp. atlanticus</name>
    <dbReference type="NCBI Taxonomy" id="3061285"/>
    <lineage>
        <taxon>Bacteria</taxon>
        <taxon>Pseudomonadati</taxon>
        <taxon>Pseudomonadota</taxon>
        <taxon>Gammaproteobacteria</taxon>
        <taxon>Pasteurellales</taxon>
        <taxon>Pasteurellaceae</taxon>
        <taxon>Phocoenobacter</taxon>
        <taxon>Phocoenobacter atlanticus</taxon>
    </lineage>
</organism>
<dbReference type="Proteomes" id="UP001226020">
    <property type="component" value="Unassembled WGS sequence"/>
</dbReference>